<sequence length="190" mass="21837">MPSRNYQLRPMLDPEQLSQAIQQAAEPGKRPPVHLWNPDFSGDIDIRIAADGMWYHEGDPIKRLPLRALFASILKREGDDYFLVTPVEKWRITVERQVFSLNQMMELEDDGVYYLEFRNEIGEFVRLDAEHPIWFEEYGNQSVPCIEVRDGLSASLSRSVFYELVNLAQDCEGEMKVFSGGVGCSLGKVY</sequence>
<dbReference type="Pfam" id="PF21028">
    <property type="entry name" value="DUF1285_C"/>
    <property type="match status" value="1"/>
</dbReference>
<organism evidence="3 4">
    <name type="scientific">Pseudoteredinibacter isoporae</name>
    <dbReference type="NCBI Taxonomy" id="570281"/>
    <lineage>
        <taxon>Bacteria</taxon>
        <taxon>Pseudomonadati</taxon>
        <taxon>Pseudomonadota</taxon>
        <taxon>Gammaproteobacteria</taxon>
        <taxon>Cellvibrionales</taxon>
        <taxon>Cellvibrionaceae</taxon>
        <taxon>Pseudoteredinibacter</taxon>
    </lineage>
</organism>
<dbReference type="InterPro" id="IPR048342">
    <property type="entry name" value="DUF1285_C"/>
</dbReference>
<dbReference type="InParanoid" id="A0A7X0JSK9"/>
<feature type="domain" description="DUF1285" evidence="1">
    <location>
        <begin position="31"/>
        <end position="95"/>
    </location>
</feature>
<protein>
    <recommendedName>
        <fullName evidence="5">DUF1285 domain-containing protein</fullName>
    </recommendedName>
</protein>
<keyword evidence="4" id="KW-1185">Reference proteome</keyword>
<evidence type="ECO:0000313" key="3">
    <source>
        <dbReference type="EMBL" id="MBB6521525.1"/>
    </source>
</evidence>
<evidence type="ECO:0000259" key="1">
    <source>
        <dbReference type="Pfam" id="PF06938"/>
    </source>
</evidence>
<dbReference type="Proteomes" id="UP000528457">
    <property type="component" value="Unassembled WGS sequence"/>
</dbReference>
<comment type="caution">
    <text evidence="3">The sequence shown here is derived from an EMBL/GenBank/DDBJ whole genome shotgun (WGS) entry which is preliminary data.</text>
</comment>
<accession>A0A7X0JSK9</accession>
<proteinExistence type="predicted"/>
<dbReference type="InterPro" id="IPR010707">
    <property type="entry name" value="DUF1285"/>
</dbReference>
<dbReference type="InterPro" id="IPR048341">
    <property type="entry name" value="DUF1285_N"/>
</dbReference>
<dbReference type="PIRSF" id="PIRSF029557">
    <property type="entry name" value="UCP029557"/>
    <property type="match status" value="1"/>
</dbReference>
<evidence type="ECO:0000259" key="2">
    <source>
        <dbReference type="Pfam" id="PF21028"/>
    </source>
</evidence>
<dbReference type="Gene3D" id="2.30.270.10">
    <property type="entry name" value="duf1285 protein"/>
    <property type="match status" value="1"/>
</dbReference>
<dbReference type="AlphaFoldDB" id="A0A7X0JSK9"/>
<dbReference type="InterPro" id="IPR023361">
    <property type="entry name" value="DUF1285_beta_roll_sf"/>
</dbReference>
<dbReference type="Pfam" id="PF06938">
    <property type="entry name" value="DUF1285_N"/>
    <property type="match status" value="1"/>
</dbReference>
<dbReference type="EMBL" id="JACHHT010000002">
    <property type="protein sequence ID" value="MBB6521525.1"/>
    <property type="molecule type" value="Genomic_DNA"/>
</dbReference>
<feature type="domain" description="DUF1285" evidence="2">
    <location>
        <begin position="103"/>
        <end position="182"/>
    </location>
</feature>
<dbReference type="RefSeq" id="WP_166844103.1">
    <property type="nucleotide sequence ID" value="NZ_JAAONY010000002.1"/>
</dbReference>
<dbReference type="Gene3D" id="3.10.540.10">
    <property type="entry name" value="duf1285 like domain"/>
    <property type="match status" value="1"/>
</dbReference>
<evidence type="ECO:0000313" key="4">
    <source>
        <dbReference type="Proteomes" id="UP000528457"/>
    </source>
</evidence>
<evidence type="ECO:0008006" key="5">
    <source>
        <dbReference type="Google" id="ProtNLM"/>
    </source>
</evidence>
<reference evidence="3 4" key="1">
    <citation type="submission" date="2020-08" db="EMBL/GenBank/DDBJ databases">
        <title>Genomic Encyclopedia of Type Strains, Phase IV (KMG-IV): sequencing the most valuable type-strain genomes for metagenomic binning, comparative biology and taxonomic classification.</title>
        <authorList>
            <person name="Goeker M."/>
        </authorList>
    </citation>
    <scope>NUCLEOTIDE SEQUENCE [LARGE SCALE GENOMIC DNA]</scope>
    <source>
        <strain evidence="3 4">DSM 22368</strain>
    </source>
</reference>
<name>A0A7X0JSK9_9GAMM</name>
<gene>
    <name evidence="3" type="ORF">HNR48_001810</name>
</gene>